<sequence length="255" mass="28477">MTGMEKRLPLIIIVLGLLQPLSGALAPAFGIGTPIGNATRDIAAPEQPLPVFFSIWGVIFLTYFLFGLAYWRKREPWMDHVAKPLALAGLFNVVWMISAQLIAYQPLNFLLLFPIAITAWLAAYRLDRLRETGWSPIKALADMTTCLLAGWISVAIAISIPLTIRTFTDLGPTDLPWNMLWTTLITAGMAAWMFARYISRSWWYFIALGWGVIGIILNNWMETQMHWLAITSGIVLIVILSLRLFRGADGAVVPS</sequence>
<proteinExistence type="predicted"/>
<feature type="transmembrane region" description="Helical" evidence="1">
    <location>
        <begin position="176"/>
        <end position="195"/>
    </location>
</feature>
<keyword evidence="1" id="KW-1133">Transmembrane helix</keyword>
<feature type="transmembrane region" description="Helical" evidence="1">
    <location>
        <begin position="139"/>
        <end position="164"/>
    </location>
</feature>
<dbReference type="Proteomes" id="UP000027037">
    <property type="component" value="Unassembled WGS sequence"/>
</dbReference>
<protein>
    <recommendedName>
        <fullName evidence="4">Tryptophan-rich sensory protein</fullName>
    </recommendedName>
</protein>
<keyword evidence="3" id="KW-1185">Reference proteome</keyword>
<feature type="transmembrane region" description="Helical" evidence="1">
    <location>
        <begin position="84"/>
        <end position="103"/>
    </location>
</feature>
<keyword evidence="1" id="KW-0812">Transmembrane</keyword>
<evidence type="ECO:0000256" key="1">
    <source>
        <dbReference type="SAM" id="Phobius"/>
    </source>
</evidence>
<dbReference type="PATRIC" id="fig|1280946.3.peg.1071"/>
<name>A0A062UBR0_9PROT</name>
<dbReference type="OrthoDB" id="7617526at2"/>
<keyword evidence="1" id="KW-0472">Membrane</keyword>
<dbReference type="RefSeq" id="WP_034793592.1">
    <property type="nucleotide sequence ID" value="NZ_AWFF01000028.1"/>
</dbReference>
<feature type="transmembrane region" description="Helical" evidence="1">
    <location>
        <begin position="54"/>
        <end position="72"/>
    </location>
</feature>
<gene>
    <name evidence="2" type="ORF">HY29_11390</name>
</gene>
<evidence type="ECO:0000313" key="3">
    <source>
        <dbReference type="Proteomes" id="UP000027037"/>
    </source>
</evidence>
<evidence type="ECO:0008006" key="4">
    <source>
        <dbReference type="Google" id="ProtNLM"/>
    </source>
</evidence>
<comment type="caution">
    <text evidence="2">The sequence shown here is derived from an EMBL/GenBank/DDBJ whole genome shotgun (WGS) entry which is preliminary data.</text>
</comment>
<dbReference type="AlphaFoldDB" id="A0A062UBR0"/>
<feature type="transmembrane region" description="Helical" evidence="1">
    <location>
        <begin position="109"/>
        <end position="127"/>
    </location>
</feature>
<dbReference type="STRING" id="1280946.HY29_11390"/>
<feature type="transmembrane region" description="Helical" evidence="1">
    <location>
        <begin position="202"/>
        <end position="221"/>
    </location>
</feature>
<evidence type="ECO:0000313" key="2">
    <source>
        <dbReference type="EMBL" id="KCZ55722.1"/>
    </source>
</evidence>
<organism evidence="2 3">
    <name type="scientific">Hyphomonas beringensis</name>
    <dbReference type="NCBI Taxonomy" id="1280946"/>
    <lineage>
        <taxon>Bacteria</taxon>
        <taxon>Pseudomonadati</taxon>
        <taxon>Pseudomonadota</taxon>
        <taxon>Alphaproteobacteria</taxon>
        <taxon>Hyphomonadales</taxon>
        <taxon>Hyphomonadaceae</taxon>
        <taxon>Hyphomonas</taxon>
    </lineage>
</organism>
<feature type="transmembrane region" description="Helical" evidence="1">
    <location>
        <begin position="227"/>
        <end position="245"/>
    </location>
</feature>
<dbReference type="eggNOG" id="ENOG50302BM">
    <property type="taxonomic scope" value="Bacteria"/>
</dbReference>
<dbReference type="EMBL" id="AWFF01000028">
    <property type="protein sequence ID" value="KCZ55722.1"/>
    <property type="molecule type" value="Genomic_DNA"/>
</dbReference>
<reference evidence="2 3" key="1">
    <citation type="journal article" date="2014" name="Antonie Van Leeuwenhoek">
        <title>Hyphomonas beringensis sp. nov. and Hyphomonas chukchiensis sp. nov., isolated from surface seawater of the Bering Sea and Chukchi Sea.</title>
        <authorList>
            <person name="Li C."/>
            <person name="Lai Q."/>
            <person name="Li G."/>
            <person name="Dong C."/>
            <person name="Wang J."/>
            <person name="Liao Y."/>
            <person name="Shao Z."/>
        </authorList>
    </citation>
    <scope>NUCLEOTIDE SEQUENCE [LARGE SCALE GENOMIC DNA]</scope>
    <source>
        <strain evidence="2 3">25B14_1</strain>
    </source>
</reference>
<accession>A0A062UBR0</accession>